<feature type="signal peptide" evidence="3">
    <location>
        <begin position="1"/>
        <end position="28"/>
    </location>
</feature>
<feature type="region of interest" description="Disordered" evidence="1">
    <location>
        <begin position="457"/>
        <end position="499"/>
    </location>
</feature>
<sequence length="566" mass="55519">MHTYVRRALRTALVTGGLVVAGAGMAHAAEGDVDRPVVDLTVGEDTSVDLNLSEVTEEASDAELDTPVDLPEVDTAPVEKVVDAAVGAEGVVDDVAGTDEPSGTTTDDLVDTVAQDVGDTVADVQAGDVEAVVADVVADDGIVDDAVEDGAADAVEDGAADAVADGAGAGEALDQTVEEVSDTVSETGAAVDDVAGSGTAVQDTLDGLVGEDGLVDDVVGADVPEDGVTDRAVEAALDDVEATVEALAAGDVDQVVDEVVAPEGLLDDVLEDQGVDAGVAQISQTSGSLDELLGTGTAVQDVADALVGADAPAGTDGLVDDVVGSDVPEDGVSDQVVEAVVEDLDGAADVLVAGDLQGVTDAVLDDGGVVDDLLEDQGLDSVLQDVADATGTEGLAGEEGLVDDVVGSDVPEDGVSDQVVEAVVEDLDGAADALVAGDLPGVSDGVLADSGLVDDVLENGDTAAPADPADPADPGDTTPGTTPGPDAGPGADAFVGSGPDAFVATGSDASAGSLTGTAATWETSAAGALAATGADLRLTWLALLLVLVGTPLVLRRRAREVVRSTS</sequence>
<comment type="caution">
    <text evidence="4">The sequence shown here is derived from an EMBL/GenBank/DDBJ whole genome shotgun (WGS) entry which is preliminary data.</text>
</comment>
<dbReference type="Proteomes" id="UP001319870">
    <property type="component" value="Unassembled WGS sequence"/>
</dbReference>
<feature type="transmembrane region" description="Helical" evidence="2">
    <location>
        <begin position="538"/>
        <end position="554"/>
    </location>
</feature>
<evidence type="ECO:0000256" key="2">
    <source>
        <dbReference type="SAM" id="Phobius"/>
    </source>
</evidence>
<keyword evidence="2" id="KW-1133">Transmembrane helix</keyword>
<gene>
    <name evidence="4" type="ORF">LEP48_00835</name>
</gene>
<keyword evidence="2" id="KW-0472">Membrane</keyword>
<name>A0ABS7ZA10_9MICO</name>
<dbReference type="RefSeq" id="WP_225563620.1">
    <property type="nucleotide sequence ID" value="NZ_JAIXCQ010000001.1"/>
</dbReference>
<accession>A0ABS7ZA10</accession>
<protein>
    <submittedName>
        <fullName evidence="4">Uncharacterized protein</fullName>
    </submittedName>
</protein>
<feature type="chain" id="PRO_5047527996" evidence="3">
    <location>
        <begin position="29"/>
        <end position="566"/>
    </location>
</feature>
<evidence type="ECO:0000256" key="1">
    <source>
        <dbReference type="SAM" id="MobiDB-lite"/>
    </source>
</evidence>
<keyword evidence="3" id="KW-0732">Signal</keyword>
<reference evidence="4 5" key="1">
    <citation type="submission" date="2021-09" db="EMBL/GenBank/DDBJ databases">
        <title>Isoptericola luteus sp. nov., a novel bacterium isolated from Harbin, the capital city of Heilongjiang province.</title>
        <authorList>
            <person name="Li J."/>
        </authorList>
    </citation>
    <scope>NUCLEOTIDE SEQUENCE [LARGE SCALE GENOMIC DNA]</scope>
    <source>
        <strain evidence="4 5">NEAU-Y5</strain>
    </source>
</reference>
<keyword evidence="2" id="KW-0812">Transmembrane</keyword>
<evidence type="ECO:0000256" key="3">
    <source>
        <dbReference type="SAM" id="SignalP"/>
    </source>
</evidence>
<keyword evidence="5" id="KW-1185">Reference proteome</keyword>
<evidence type="ECO:0000313" key="4">
    <source>
        <dbReference type="EMBL" id="MCA5891896.1"/>
    </source>
</evidence>
<organism evidence="4 5">
    <name type="scientific">Isoptericola luteus</name>
    <dbReference type="NCBI Taxonomy" id="2879484"/>
    <lineage>
        <taxon>Bacteria</taxon>
        <taxon>Bacillati</taxon>
        <taxon>Actinomycetota</taxon>
        <taxon>Actinomycetes</taxon>
        <taxon>Micrococcales</taxon>
        <taxon>Promicromonosporaceae</taxon>
        <taxon>Isoptericola</taxon>
    </lineage>
</organism>
<evidence type="ECO:0000313" key="5">
    <source>
        <dbReference type="Proteomes" id="UP001319870"/>
    </source>
</evidence>
<feature type="compositionally biased region" description="Low complexity" evidence="1">
    <location>
        <begin position="460"/>
        <end position="493"/>
    </location>
</feature>
<dbReference type="EMBL" id="JAIXCQ010000001">
    <property type="protein sequence ID" value="MCA5891896.1"/>
    <property type="molecule type" value="Genomic_DNA"/>
</dbReference>
<proteinExistence type="predicted"/>